<reference evidence="3" key="1">
    <citation type="submission" date="2015-08" db="EMBL/GenBank/DDBJ databases">
        <title>Complete DNA Sequence of Pseudomonas syringae pv. actinidiae, the Causal Agent of Kiwifruit Canker Disease.</title>
        <authorList>
            <person name="Rikkerink E.H.A."/>
            <person name="Fineran P.C."/>
        </authorList>
    </citation>
    <scope>NUCLEOTIDE SEQUENCE</scope>
    <source>
        <strain evidence="3">DSM 13666</strain>
    </source>
</reference>
<dbReference type="InterPro" id="IPR011852">
    <property type="entry name" value="TRAP_TAXI"/>
</dbReference>
<accession>A0A0M0KHG1</accession>
<gene>
    <name evidence="3" type="ORF">AMD02_05040</name>
</gene>
<feature type="chain" id="PRO_5044367137" evidence="2">
    <location>
        <begin position="24"/>
        <end position="346"/>
    </location>
</feature>
<proteinExistence type="predicted"/>
<dbReference type="EMBL" id="LILD01000001">
    <property type="protein sequence ID" value="KOO38295.1"/>
    <property type="molecule type" value="Genomic_DNA"/>
</dbReference>
<dbReference type="PROSITE" id="PS51257">
    <property type="entry name" value="PROKAR_LIPOPROTEIN"/>
    <property type="match status" value="1"/>
</dbReference>
<dbReference type="CDD" id="cd13520">
    <property type="entry name" value="PBP2_TAXI_TRAP"/>
    <property type="match status" value="1"/>
</dbReference>
<dbReference type="PATRIC" id="fig|136160.3.peg.1288"/>
<name>A0A0M0KHG1_ALKHA</name>
<evidence type="ECO:0000313" key="3">
    <source>
        <dbReference type="EMBL" id="KOO38295.1"/>
    </source>
</evidence>
<comment type="caution">
    <text evidence="3">The sequence shown here is derived from an EMBL/GenBank/DDBJ whole genome shotgun (WGS) entry which is preliminary data.</text>
</comment>
<dbReference type="SUPFAM" id="SSF53850">
    <property type="entry name" value="Periplasmic binding protein-like II"/>
    <property type="match status" value="1"/>
</dbReference>
<feature type="region of interest" description="Disordered" evidence="1">
    <location>
        <begin position="27"/>
        <end position="58"/>
    </location>
</feature>
<feature type="signal peptide" evidence="2">
    <location>
        <begin position="1"/>
        <end position="23"/>
    </location>
</feature>
<dbReference type="Pfam" id="PF16868">
    <property type="entry name" value="NMT1_3"/>
    <property type="match status" value="1"/>
</dbReference>
<evidence type="ECO:0000256" key="2">
    <source>
        <dbReference type="SAM" id="SignalP"/>
    </source>
</evidence>
<dbReference type="Gene3D" id="3.40.190.10">
    <property type="entry name" value="Periplasmic binding protein-like II"/>
    <property type="match status" value="2"/>
</dbReference>
<dbReference type="AlphaFoldDB" id="A0A0M0KHG1"/>
<dbReference type="NCBIfam" id="TIGR02122">
    <property type="entry name" value="TRAP_TAXI"/>
    <property type="match status" value="1"/>
</dbReference>
<organism evidence="3">
    <name type="scientific">Halalkalibacterium halodurans</name>
    <name type="common">Bacillus halodurans</name>
    <dbReference type="NCBI Taxonomy" id="86665"/>
    <lineage>
        <taxon>Bacteria</taxon>
        <taxon>Bacillati</taxon>
        <taxon>Bacillota</taxon>
        <taxon>Bacilli</taxon>
        <taxon>Bacillales</taxon>
        <taxon>Bacillaceae</taxon>
        <taxon>Halalkalibacterium (ex Joshi et al. 2022)</taxon>
    </lineage>
</organism>
<dbReference type="PANTHER" id="PTHR42941:SF1">
    <property type="entry name" value="SLL1037 PROTEIN"/>
    <property type="match status" value="1"/>
</dbReference>
<sequence length="346" mass="36297">MKKKLGFLSAGFLSLGLILGACGGNADTDAEEPAGDDPADTGEEQEEAAGDHLTDLQLGTGSTGGTYYPLGQEIANVLNANVDYDGFNVSAVASGASVDNLGQIFRGEMQLGMTVHIPALQAIAGEGDFEGAVVDNFGFLGYIYPEVMQVVTTEDTGITSIEDLKGKRVAIGPAGSATQSAARLILEAHGIEDGDYEAFEEGFGDAAARIQDGQLDASFGLLGLPDSTTSELSLQREVVILPIEGDALAYVEENSDYGAYEIDAGAYDFLDDSVSTVTAYAILVASLDQVSEDLGYEIVKALYENAGSITHPQGEHMKMENILNGSEGLPIHPGAQKYFEEQGISE</sequence>
<protein>
    <submittedName>
        <fullName evidence="3">TRAP transporter</fullName>
    </submittedName>
</protein>
<dbReference type="PANTHER" id="PTHR42941">
    <property type="entry name" value="SLL1037 PROTEIN"/>
    <property type="match status" value="1"/>
</dbReference>
<evidence type="ECO:0000256" key="1">
    <source>
        <dbReference type="SAM" id="MobiDB-lite"/>
    </source>
</evidence>
<dbReference type="RefSeq" id="WP_053430635.1">
    <property type="nucleotide sequence ID" value="NZ_CP040441.1"/>
</dbReference>
<keyword evidence="2" id="KW-0732">Signal</keyword>
<feature type="compositionally biased region" description="Acidic residues" evidence="1">
    <location>
        <begin position="28"/>
        <end position="48"/>
    </location>
</feature>
<dbReference type="GeneID" id="87598464"/>